<feature type="region of interest" description="Disordered" evidence="1">
    <location>
        <begin position="74"/>
        <end position="116"/>
    </location>
</feature>
<accession>A0A835GHX2</accession>
<evidence type="ECO:0000256" key="1">
    <source>
        <dbReference type="SAM" id="MobiDB-lite"/>
    </source>
</evidence>
<evidence type="ECO:0000313" key="2">
    <source>
        <dbReference type="EMBL" id="KAF9418060.1"/>
    </source>
</evidence>
<protein>
    <submittedName>
        <fullName evidence="2">Uncharacterized protein</fullName>
    </submittedName>
</protein>
<feature type="compositionally biased region" description="Low complexity" evidence="1">
    <location>
        <begin position="101"/>
        <end position="111"/>
    </location>
</feature>
<dbReference type="Proteomes" id="UP000648187">
    <property type="component" value="Unassembled WGS sequence"/>
</dbReference>
<evidence type="ECO:0000313" key="3">
    <source>
        <dbReference type="Proteomes" id="UP000648187"/>
    </source>
</evidence>
<dbReference type="AlphaFoldDB" id="A0A835GHX2"/>
<dbReference type="EMBL" id="JACKWZ010000062">
    <property type="protein sequence ID" value="KAF9418060.1"/>
    <property type="molecule type" value="Genomic_DNA"/>
</dbReference>
<proteinExistence type="predicted"/>
<feature type="compositionally biased region" description="Basic and acidic residues" evidence="1">
    <location>
        <begin position="74"/>
        <end position="99"/>
    </location>
</feature>
<comment type="caution">
    <text evidence="2">The sequence shown here is derived from an EMBL/GenBank/DDBJ whole genome shotgun (WGS) entry which is preliminary data.</text>
</comment>
<sequence>MRMRCKEITRGYGLPDKYFATKIRCPKCCLEWNNSEVKVCPILLSKRQKKRLKSRKEQICTFCKKSTFITSMKPQKEVTESENTKVDNTSKIKQNETPKTKSNSQKQNSKISKPDKKKEINVYTSALDVFSLKNKNNNLVTKEPPKVIKNNKKRKDKFAGLCQQAVLASAKLKSKEETKKSVLSLFLKPSS</sequence>
<gene>
    <name evidence="2" type="ORF">HW555_005044</name>
</gene>
<organism evidence="2 3">
    <name type="scientific">Spodoptera exigua</name>
    <name type="common">Beet armyworm</name>
    <name type="synonym">Noctua fulgens</name>
    <dbReference type="NCBI Taxonomy" id="7107"/>
    <lineage>
        <taxon>Eukaryota</taxon>
        <taxon>Metazoa</taxon>
        <taxon>Ecdysozoa</taxon>
        <taxon>Arthropoda</taxon>
        <taxon>Hexapoda</taxon>
        <taxon>Insecta</taxon>
        <taxon>Pterygota</taxon>
        <taxon>Neoptera</taxon>
        <taxon>Endopterygota</taxon>
        <taxon>Lepidoptera</taxon>
        <taxon>Glossata</taxon>
        <taxon>Ditrysia</taxon>
        <taxon>Noctuoidea</taxon>
        <taxon>Noctuidae</taxon>
        <taxon>Amphipyrinae</taxon>
        <taxon>Spodoptera</taxon>
    </lineage>
</organism>
<keyword evidence="3" id="KW-1185">Reference proteome</keyword>
<name>A0A835GHX2_SPOEX</name>
<reference evidence="2" key="1">
    <citation type="submission" date="2020-08" db="EMBL/GenBank/DDBJ databases">
        <title>Spodoptera exigua strain:BAW_Kor-Di-RS1 Genome sequencing and assembly.</title>
        <authorList>
            <person name="Kim J."/>
            <person name="Nam H.Y."/>
            <person name="Kwon M."/>
            <person name="Choi J.H."/>
            <person name="Cho S.R."/>
            <person name="Kim G.-H."/>
        </authorList>
    </citation>
    <scope>NUCLEOTIDE SEQUENCE</scope>
    <source>
        <strain evidence="2">BAW_Kor-Di-RS1</strain>
        <tissue evidence="2">Whole-body</tissue>
    </source>
</reference>